<proteinExistence type="predicted"/>
<evidence type="ECO:0000313" key="2">
    <source>
        <dbReference type="EMBL" id="NYS69672.1"/>
    </source>
</evidence>
<feature type="transmembrane region" description="Helical" evidence="1">
    <location>
        <begin position="65"/>
        <end position="83"/>
    </location>
</feature>
<keyword evidence="1" id="KW-0812">Transmembrane</keyword>
<feature type="transmembrane region" description="Helical" evidence="1">
    <location>
        <begin position="177"/>
        <end position="197"/>
    </location>
</feature>
<evidence type="ECO:0000256" key="1">
    <source>
        <dbReference type="SAM" id="Phobius"/>
    </source>
</evidence>
<accession>A0A853EN11</accession>
<keyword evidence="1" id="KW-1133">Transmembrane helix</keyword>
<evidence type="ECO:0000313" key="3">
    <source>
        <dbReference type="Proteomes" id="UP000572528"/>
    </source>
</evidence>
<feature type="transmembrane region" description="Helical" evidence="1">
    <location>
        <begin position="146"/>
        <end position="171"/>
    </location>
</feature>
<comment type="caution">
    <text evidence="2">The sequence shown here is derived from an EMBL/GenBank/DDBJ whole genome shotgun (WGS) entry which is preliminary data.</text>
</comment>
<feature type="transmembrane region" description="Helical" evidence="1">
    <location>
        <begin position="238"/>
        <end position="263"/>
    </location>
</feature>
<keyword evidence="1" id="KW-0472">Membrane</keyword>
<dbReference type="Proteomes" id="UP000572528">
    <property type="component" value="Unassembled WGS sequence"/>
</dbReference>
<dbReference type="InterPro" id="IPR025699">
    <property type="entry name" value="ABC2_memb-like"/>
</dbReference>
<feature type="transmembrane region" description="Helical" evidence="1">
    <location>
        <begin position="204"/>
        <end position="226"/>
    </location>
</feature>
<sequence>MPESVPMPVSVAPAARTVSSVPAAAESSGAGAPGTPAAVRGAGARTRWEAVHAVMRLELVVWTQPYLVGMIGLLLIVQAVIAADHWLGAVLPLPLVLVVGMLPPFLFLVLIGSVCLTLWDPSRSTVALRLYGALPVTRTEVLAGHYLLILAYGGASVLLAVVHLLGALGAADPRGRAIVLAWVVAVVLPCAVMPPVLARYRSALVRVVVMMGVFAVPGLLTGFLAASETVSLASVSQSGILLGLAVLLLVLSVVGLGVSWVICRRIYLRQDH</sequence>
<dbReference type="EMBL" id="JACBXV010000129">
    <property type="protein sequence ID" value="NYS69672.1"/>
    <property type="molecule type" value="Genomic_DNA"/>
</dbReference>
<organism evidence="2 3">
    <name type="scientific">Actinomyces bowdenii</name>
    <dbReference type="NCBI Taxonomy" id="131109"/>
    <lineage>
        <taxon>Bacteria</taxon>
        <taxon>Bacillati</taxon>
        <taxon>Actinomycetota</taxon>
        <taxon>Actinomycetes</taxon>
        <taxon>Actinomycetales</taxon>
        <taxon>Actinomycetaceae</taxon>
        <taxon>Actinomyces</taxon>
    </lineage>
</organism>
<reference evidence="2 3" key="1">
    <citation type="submission" date="2020-07" db="EMBL/GenBank/DDBJ databases">
        <title>MOT database genomes.</title>
        <authorList>
            <person name="Joseph S."/>
            <person name="Aduse-Opoku J."/>
            <person name="Hashim A."/>
            <person name="Wade W."/>
            <person name="Curtis M."/>
        </authorList>
    </citation>
    <scope>NUCLEOTIDE SEQUENCE [LARGE SCALE GENOMIC DNA]</scope>
    <source>
        <strain evidence="2 3">WMus004</strain>
    </source>
</reference>
<gene>
    <name evidence="2" type="ORF">HZZ05_09135</name>
</gene>
<dbReference type="Pfam" id="PF13346">
    <property type="entry name" value="ABC2_membrane_5"/>
    <property type="match status" value="1"/>
</dbReference>
<feature type="transmembrane region" description="Helical" evidence="1">
    <location>
        <begin position="95"/>
        <end position="119"/>
    </location>
</feature>
<dbReference type="AlphaFoldDB" id="A0A853EN11"/>
<name>A0A853EN11_9ACTO</name>
<protein>
    <submittedName>
        <fullName evidence="2">ABC-2 transporter permease</fullName>
    </submittedName>
</protein>